<protein>
    <submittedName>
        <fullName evidence="2">Uncharacterized protein</fullName>
    </submittedName>
</protein>
<evidence type="ECO:0000313" key="2">
    <source>
        <dbReference type="EMBL" id="KAK1119603.1"/>
    </source>
</evidence>
<proteinExistence type="predicted"/>
<dbReference type="Proteomes" id="UP001177670">
    <property type="component" value="Unassembled WGS sequence"/>
</dbReference>
<feature type="region of interest" description="Disordered" evidence="1">
    <location>
        <begin position="254"/>
        <end position="277"/>
    </location>
</feature>
<name>A0AA40KGQ2_9HYME</name>
<evidence type="ECO:0000256" key="1">
    <source>
        <dbReference type="SAM" id="MobiDB-lite"/>
    </source>
</evidence>
<accession>A0AA40KGQ2</accession>
<dbReference type="EMBL" id="JAHYIQ010000035">
    <property type="protein sequence ID" value="KAK1119603.1"/>
    <property type="molecule type" value="Genomic_DNA"/>
</dbReference>
<reference evidence="2" key="1">
    <citation type="submission" date="2021-10" db="EMBL/GenBank/DDBJ databases">
        <title>Melipona bicolor Genome sequencing and assembly.</title>
        <authorList>
            <person name="Araujo N.S."/>
            <person name="Arias M.C."/>
        </authorList>
    </citation>
    <scope>NUCLEOTIDE SEQUENCE</scope>
    <source>
        <strain evidence="2">USP_2M_L1-L4_2017</strain>
        <tissue evidence="2">Whole body</tissue>
    </source>
</reference>
<keyword evidence="3" id="KW-1185">Reference proteome</keyword>
<gene>
    <name evidence="2" type="ORF">K0M31_013026</name>
</gene>
<sequence>FSRAMAIALARDGGDDDRHASSGGRHRWTSVMAIRQGRWRWSVTVLVVVDDGRVFARGKKVARWKERILGKAANSPVGRGRYLCSLLPTVCQLFFSRSLRHAAIRRNPDFRLPDFDVHSFFHHRQSRYRRWRIKVHASNIAGKIEKLLEDRVERDSLRLASARHGRGRYLCPVEFLTDGPGQPSDQPFETPSARIATSCPQDTLFFSHPAKSTCRRIWLEAGRALLLARQQGSRCQIDINPTGNQLQNDFINLETDRPSKSPINEPRLTNPRRIHDV</sequence>
<organism evidence="2 3">
    <name type="scientific">Melipona bicolor</name>
    <dbReference type="NCBI Taxonomy" id="60889"/>
    <lineage>
        <taxon>Eukaryota</taxon>
        <taxon>Metazoa</taxon>
        <taxon>Ecdysozoa</taxon>
        <taxon>Arthropoda</taxon>
        <taxon>Hexapoda</taxon>
        <taxon>Insecta</taxon>
        <taxon>Pterygota</taxon>
        <taxon>Neoptera</taxon>
        <taxon>Endopterygota</taxon>
        <taxon>Hymenoptera</taxon>
        <taxon>Apocrita</taxon>
        <taxon>Aculeata</taxon>
        <taxon>Apoidea</taxon>
        <taxon>Anthophila</taxon>
        <taxon>Apidae</taxon>
        <taxon>Melipona</taxon>
    </lineage>
</organism>
<evidence type="ECO:0000313" key="3">
    <source>
        <dbReference type="Proteomes" id="UP001177670"/>
    </source>
</evidence>
<dbReference type="AlphaFoldDB" id="A0AA40KGQ2"/>
<feature type="non-terminal residue" evidence="2">
    <location>
        <position position="1"/>
    </location>
</feature>
<comment type="caution">
    <text evidence="2">The sequence shown here is derived from an EMBL/GenBank/DDBJ whole genome shotgun (WGS) entry which is preliminary data.</text>
</comment>